<keyword evidence="2" id="KW-1133">Transmembrane helix</keyword>
<dbReference type="EMBL" id="KL198051">
    <property type="protein sequence ID" value="KDQ12257.1"/>
    <property type="molecule type" value="Genomic_DNA"/>
</dbReference>
<dbReference type="Proteomes" id="UP000027195">
    <property type="component" value="Unassembled WGS sequence"/>
</dbReference>
<sequence length="497" mass="54118">MQMPRARPWSPEPFNPNDVGQGNIESYLETRHLRPQDHRLRRREPSDEAYEEPLDIVDYAGFRARDDISARRQLLQSPAPISGHTRSQAAHPESLRSFSPPAHSPHYGASSQELPSFFAPKNNSSYSSHRPDAPGTPTIDRLPVHDESHDLGADAELSHFPAWSRGWYDTERKRAKRAASGRDFNAVLPTHPWHDDDGVDPDLPPSVKAERLRMLEQEFGSGPANRAKGGEGGTQASPAGPTAVGAVDGQGYLITAGPRKRLALRVAQGSLALISAISSIYAAVGIHTPTPPPPSSKAPAIVLYALSVLSFLLTLYLFLFRRYCCTGRRNKSNNGGLPSGMMVLPVMQGKDGKKKKKGKGGPGQDVHVNLIVDPAMFGGRGNPAGDNESERGRPNAGLGDGRLSAFAAIANEDAWRAARSYIKRILFVDILCMILWGGEFILIVIGKKCPAGGFNGWCNAYNLATACACFLFFAFAGSVFFNIRDLMMSRVNPRTRT</sequence>
<reference evidence="4" key="1">
    <citation type="journal article" date="2014" name="Proc. Natl. Acad. Sci. U.S.A.">
        <title>Extensive sampling of basidiomycete genomes demonstrates inadequacy of the white-rot/brown-rot paradigm for wood decay fungi.</title>
        <authorList>
            <person name="Riley R."/>
            <person name="Salamov A.A."/>
            <person name="Brown D.W."/>
            <person name="Nagy L.G."/>
            <person name="Floudas D."/>
            <person name="Held B.W."/>
            <person name="Levasseur A."/>
            <person name="Lombard V."/>
            <person name="Morin E."/>
            <person name="Otillar R."/>
            <person name="Lindquist E.A."/>
            <person name="Sun H."/>
            <person name="LaButti K.M."/>
            <person name="Schmutz J."/>
            <person name="Jabbour D."/>
            <person name="Luo H."/>
            <person name="Baker S.E."/>
            <person name="Pisabarro A.G."/>
            <person name="Walton J.D."/>
            <person name="Blanchette R.A."/>
            <person name="Henrissat B."/>
            <person name="Martin F."/>
            <person name="Cullen D."/>
            <person name="Hibbett D.S."/>
            <person name="Grigoriev I.V."/>
        </authorList>
    </citation>
    <scope>NUCLEOTIDE SEQUENCE [LARGE SCALE GENOMIC DNA]</scope>
    <source>
        <strain evidence="4">FD-172 SS1</strain>
    </source>
</reference>
<feature type="transmembrane region" description="Helical" evidence="2">
    <location>
        <begin position="298"/>
        <end position="319"/>
    </location>
</feature>
<evidence type="ECO:0000313" key="3">
    <source>
        <dbReference type="EMBL" id="KDQ12257.1"/>
    </source>
</evidence>
<evidence type="ECO:0000256" key="2">
    <source>
        <dbReference type="SAM" id="Phobius"/>
    </source>
</evidence>
<feature type="region of interest" description="Disordered" evidence="1">
    <location>
        <begin position="76"/>
        <end position="139"/>
    </location>
</feature>
<name>A0A067MK63_BOTB1</name>
<keyword evidence="2" id="KW-0812">Transmembrane</keyword>
<dbReference type="OrthoDB" id="3253553at2759"/>
<organism evidence="3 4">
    <name type="scientific">Botryobasidium botryosum (strain FD-172 SS1)</name>
    <dbReference type="NCBI Taxonomy" id="930990"/>
    <lineage>
        <taxon>Eukaryota</taxon>
        <taxon>Fungi</taxon>
        <taxon>Dikarya</taxon>
        <taxon>Basidiomycota</taxon>
        <taxon>Agaricomycotina</taxon>
        <taxon>Agaricomycetes</taxon>
        <taxon>Cantharellales</taxon>
        <taxon>Botryobasidiaceae</taxon>
        <taxon>Botryobasidium</taxon>
    </lineage>
</organism>
<dbReference type="InParanoid" id="A0A067MK63"/>
<evidence type="ECO:0000256" key="1">
    <source>
        <dbReference type="SAM" id="MobiDB-lite"/>
    </source>
</evidence>
<feature type="transmembrane region" description="Helical" evidence="2">
    <location>
        <begin position="262"/>
        <end position="286"/>
    </location>
</feature>
<feature type="region of interest" description="Disordered" evidence="1">
    <location>
        <begin position="221"/>
        <end position="242"/>
    </location>
</feature>
<accession>A0A067MK63</accession>
<dbReference type="HOGENOM" id="CLU_033747_0_0_1"/>
<feature type="transmembrane region" description="Helical" evidence="2">
    <location>
        <begin position="425"/>
        <end position="445"/>
    </location>
</feature>
<feature type="region of interest" description="Disordered" evidence="1">
    <location>
        <begin position="1"/>
        <end position="52"/>
    </location>
</feature>
<protein>
    <submittedName>
        <fullName evidence="3">Uncharacterized protein</fullName>
    </submittedName>
</protein>
<proteinExistence type="predicted"/>
<gene>
    <name evidence="3" type="ORF">BOTBODRAFT_34541</name>
</gene>
<feature type="compositionally biased region" description="Basic and acidic residues" evidence="1">
    <location>
        <begin position="28"/>
        <end position="46"/>
    </location>
</feature>
<dbReference type="STRING" id="930990.A0A067MK63"/>
<feature type="transmembrane region" description="Helical" evidence="2">
    <location>
        <begin position="460"/>
        <end position="481"/>
    </location>
</feature>
<dbReference type="AlphaFoldDB" id="A0A067MK63"/>
<keyword evidence="4" id="KW-1185">Reference proteome</keyword>
<keyword evidence="2" id="KW-0472">Membrane</keyword>
<evidence type="ECO:0000313" key="4">
    <source>
        <dbReference type="Proteomes" id="UP000027195"/>
    </source>
</evidence>